<dbReference type="Proteomes" id="UP001299546">
    <property type="component" value="Unassembled WGS sequence"/>
</dbReference>
<evidence type="ECO:0000259" key="1">
    <source>
        <dbReference type="Pfam" id="PF01966"/>
    </source>
</evidence>
<name>A0ABS8DF24_9FIRM</name>
<dbReference type="Pfam" id="PF01966">
    <property type="entry name" value="HD"/>
    <property type="match status" value="1"/>
</dbReference>
<dbReference type="InterPro" id="IPR003607">
    <property type="entry name" value="HD/PDEase_dom"/>
</dbReference>
<dbReference type="Gene3D" id="1.10.3210.10">
    <property type="entry name" value="Hypothetical protein af1432"/>
    <property type="match status" value="1"/>
</dbReference>
<reference evidence="2 3" key="1">
    <citation type="submission" date="2021-10" db="EMBL/GenBank/DDBJ databases">
        <title>Collection of gut derived symbiotic bacterial strains cultured from healthy donors.</title>
        <authorList>
            <person name="Lin H."/>
            <person name="Littmann E."/>
            <person name="Kohout C."/>
            <person name="Pamer E.G."/>
        </authorList>
    </citation>
    <scope>NUCLEOTIDE SEQUENCE [LARGE SCALE GENOMIC DNA]</scope>
    <source>
        <strain evidence="2 3">DFI.1.165</strain>
    </source>
</reference>
<dbReference type="CDD" id="cd00077">
    <property type="entry name" value="HDc"/>
    <property type="match status" value="1"/>
</dbReference>
<feature type="domain" description="HD" evidence="1">
    <location>
        <begin position="21"/>
        <end position="110"/>
    </location>
</feature>
<accession>A0ABS8DF24</accession>
<comment type="caution">
    <text evidence="2">The sequence shown here is derived from an EMBL/GenBank/DDBJ whole genome shotgun (WGS) entry which is preliminary data.</text>
</comment>
<organism evidence="2 3">
    <name type="scientific">Bariatricus massiliensis</name>
    <dbReference type="NCBI Taxonomy" id="1745713"/>
    <lineage>
        <taxon>Bacteria</taxon>
        <taxon>Bacillati</taxon>
        <taxon>Bacillota</taxon>
        <taxon>Clostridia</taxon>
        <taxon>Lachnospirales</taxon>
        <taxon>Lachnospiraceae</taxon>
        <taxon>Bariatricus</taxon>
    </lineage>
</organism>
<proteinExistence type="predicted"/>
<gene>
    <name evidence="2" type="ORF">LIZ65_06940</name>
</gene>
<protein>
    <submittedName>
        <fullName evidence="2">HD domain-containing protein</fullName>
    </submittedName>
</protein>
<dbReference type="SUPFAM" id="SSF109604">
    <property type="entry name" value="HD-domain/PDEase-like"/>
    <property type="match status" value="1"/>
</dbReference>
<dbReference type="RefSeq" id="WP_066733539.1">
    <property type="nucleotide sequence ID" value="NZ_JAJCIQ010000003.1"/>
</dbReference>
<dbReference type="InterPro" id="IPR006674">
    <property type="entry name" value="HD_domain"/>
</dbReference>
<evidence type="ECO:0000313" key="3">
    <source>
        <dbReference type="Proteomes" id="UP001299546"/>
    </source>
</evidence>
<dbReference type="EMBL" id="JAJCIS010000003">
    <property type="protein sequence ID" value="MCB7387022.1"/>
    <property type="molecule type" value="Genomic_DNA"/>
</dbReference>
<evidence type="ECO:0000313" key="2">
    <source>
        <dbReference type="EMBL" id="MCB7387022.1"/>
    </source>
</evidence>
<keyword evidence="3" id="KW-1185">Reference proteome</keyword>
<sequence length="168" mass="18825">MGLLYRLTQAMIDFYMGDPNRIQHFIKVHSFARLIGEGEGLDEDTLFTLEAAALVHDIGIKPAEEKYGHCEGKLQEEEGPAPAAEMLRSLGFDSKVTERVCYLVGHHHTYTGVNGMDYRILLEADFLVNLYEGSSPQAAVQTALANIFRTRTGTQICRTMFDMDYISS</sequence>